<dbReference type="Pfam" id="PF00561">
    <property type="entry name" value="Abhydrolase_1"/>
    <property type="match status" value="1"/>
</dbReference>
<dbReference type="PANTHER" id="PTHR43798:SF33">
    <property type="entry name" value="HYDROLASE, PUTATIVE (AFU_ORTHOLOGUE AFUA_2G14860)-RELATED"/>
    <property type="match status" value="1"/>
</dbReference>
<evidence type="ECO:0000259" key="1">
    <source>
        <dbReference type="Pfam" id="PF00561"/>
    </source>
</evidence>
<accession>A0A1H2RIX8</accession>
<dbReference type="InterPro" id="IPR029058">
    <property type="entry name" value="AB_hydrolase_fold"/>
</dbReference>
<protein>
    <submittedName>
        <fullName evidence="2">Pimeloyl-ACP methyl ester carboxylesterase</fullName>
    </submittedName>
</protein>
<dbReference type="AlphaFoldDB" id="A0A1H2RIX8"/>
<evidence type="ECO:0000313" key="2">
    <source>
        <dbReference type="EMBL" id="SDW19265.1"/>
    </source>
</evidence>
<dbReference type="InterPro" id="IPR000073">
    <property type="entry name" value="AB_hydrolase_1"/>
</dbReference>
<dbReference type="RefSeq" id="WP_074691679.1">
    <property type="nucleotide sequence ID" value="NZ_FNOJ01000003.1"/>
</dbReference>
<feature type="domain" description="AB hydrolase-1" evidence="1">
    <location>
        <begin position="29"/>
        <end position="156"/>
    </location>
</feature>
<keyword evidence="3" id="KW-1185">Reference proteome</keyword>
<dbReference type="PANTHER" id="PTHR43798">
    <property type="entry name" value="MONOACYLGLYCEROL LIPASE"/>
    <property type="match status" value="1"/>
</dbReference>
<dbReference type="PRINTS" id="PR00412">
    <property type="entry name" value="EPOXHYDRLASE"/>
</dbReference>
<dbReference type="GO" id="GO:0016020">
    <property type="term" value="C:membrane"/>
    <property type="evidence" value="ECO:0007669"/>
    <property type="project" value="TreeGrafter"/>
</dbReference>
<dbReference type="InterPro" id="IPR000639">
    <property type="entry name" value="Epox_hydrolase-like"/>
</dbReference>
<dbReference type="GO" id="GO:0003824">
    <property type="term" value="F:catalytic activity"/>
    <property type="evidence" value="ECO:0007669"/>
    <property type="project" value="InterPro"/>
</dbReference>
<sequence>MNDIRTIERRTVELSHGKTVVWEAGTGDPVVLLHGVRFWEGGDYWISTIQALSAQFHVYAPDLMGWGDGERLFVEYSFAYLVDFVRELQDALGITSAHIVGHSMGGWVAALLAYESPERVRTLTLVASGGMSTSTPHMMKHVQVPTREELVQYARGIGQMHESEIKEAVERWLARVERPDAVAVYTLIMRHMTHPIHRARYNLRRRLRFIKAPTLIVWGEFDLVNSIEFGKEMYQALPAAHMVVLPCGHDCVKEQPDAFHQALIPFLREYAKGDGP</sequence>
<organism evidence="2 3">
    <name type="scientific">Alicyclobacillus hesperidum</name>
    <dbReference type="NCBI Taxonomy" id="89784"/>
    <lineage>
        <taxon>Bacteria</taxon>
        <taxon>Bacillati</taxon>
        <taxon>Bacillota</taxon>
        <taxon>Bacilli</taxon>
        <taxon>Bacillales</taxon>
        <taxon>Alicyclobacillaceae</taxon>
        <taxon>Alicyclobacillus</taxon>
    </lineage>
</organism>
<dbReference type="EMBL" id="FNOJ01000003">
    <property type="protein sequence ID" value="SDW19265.1"/>
    <property type="molecule type" value="Genomic_DNA"/>
</dbReference>
<proteinExistence type="predicted"/>
<dbReference type="InterPro" id="IPR050266">
    <property type="entry name" value="AB_hydrolase_sf"/>
</dbReference>
<dbReference type="Proteomes" id="UP000182589">
    <property type="component" value="Unassembled WGS sequence"/>
</dbReference>
<evidence type="ECO:0000313" key="3">
    <source>
        <dbReference type="Proteomes" id="UP000182589"/>
    </source>
</evidence>
<reference evidence="3" key="1">
    <citation type="submission" date="2016-10" db="EMBL/GenBank/DDBJ databases">
        <authorList>
            <person name="Varghese N."/>
        </authorList>
    </citation>
    <scope>NUCLEOTIDE SEQUENCE [LARGE SCALE GENOMIC DNA]</scope>
    <source>
        <strain evidence="3">DSM 12489</strain>
    </source>
</reference>
<dbReference type="PRINTS" id="PR00111">
    <property type="entry name" value="ABHYDROLASE"/>
</dbReference>
<name>A0A1H2RIX8_9BACL</name>
<dbReference type="Gene3D" id="3.40.50.1820">
    <property type="entry name" value="alpha/beta hydrolase"/>
    <property type="match status" value="1"/>
</dbReference>
<dbReference type="SUPFAM" id="SSF53474">
    <property type="entry name" value="alpha/beta-Hydrolases"/>
    <property type="match status" value="1"/>
</dbReference>
<gene>
    <name evidence="2" type="ORF">SAMN04489725_1039</name>
</gene>
<dbReference type="STRING" id="89784.SAMN04489725_1039"/>